<dbReference type="Gene3D" id="2.130.10.130">
    <property type="entry name" value="Integrin alpha, N-terminal"/>
    <property type="match status" value="2"/>
</dbReference>
<sequence>MKQKLLLLSGLLLLSLTSNAQIEVTKSTIDASTPAKPYAVATADLTNDGNIDLAIGTYDSSVVTWYKNNGDDTFETGITLEATGTAALSYIESITIADLNTDGHNDILATGSYNDNLVWFENNGDETFQPAVLIATGIAGAGAVKVANIDNDVNDNLDIIVTAYTSNSVVYFLGNGDGTFGTMRTLALEGTGAGPASFDIGDYDDDGDLDVVVGYTGNGDVKLYDNTVAQDGLDIDGNVIFVPYTNTVDADNGWLWSVIFADVNNDGNLNIVKSDSEPTSGNPTLAWFTNASSGIDTTFTEAIVSTSFSHGGAVSVADLNNNGSNDLILGNSYVSGVDLICFEGHASGTLSDEIVLDDTTGSIFSMALADFNNDNKLDIAAISYLANDVTVFYNNTTLSTTQFKLTDVVLYPNPTKDFLMFEGLDNNITVSVYDLLGKQVISQPLAIGETLDVSELALGIYTLKINNEVTSKFIKE</sequence>
<dbReference type="Proteomes" id="UP000199492">
    <property type="component" value="Unassembled WGS sequence"/>
</dbReference>
<dbReference type="PANTHER" id="PTHR44103">
    <property type="entry name" value="PROPROTEIN CONVERTASE P"/>
    <property type="match status" value="1"/>
</dbReference>
<gene>
    <name evidence="4" type="ORF">SAMN04489796_103167</name>
</gene>
<evidence type="ECO:0000259" key="3">
    <source>
        <dbReference type="Pfam" id="PF18962"/>
    </source>
</evidence>
<dbReference type="AlphaFoldDB" id="A0A1G8DBD5"/>
<dbReference type="OrthoDB" id="9816120at2"/>
<dbReference type="PANTHER" id="PTHR44103:SF1">
    <property type="entry name" value="PROPROTEIN CONVERTASE P"/>
    <property type="match status" value="1"/>
</dbReference>
<name>A0A1G8DBD5_9FLAO</name>
<feature type="signal peptide" evidence="2">
    <location>
        <begin position="1"/>
        <end position="20"/>
    </location>
</feature>
<dbReference type="InterPro" id="IPR028994">
    <property type="entry name" value="Integrin_alpha_N"/>
</dbReference>
<dbReference type="STRING" id="262004.SAMN04489796_103167"/>
<evidence type="ECO:0000313" key="5">
    <source>
        <dbReference type="Proteomes" id="UP000199492"/>
    </source>
</evidence>
<protein>
    <submittedName>
        <fullName evidence="4">Por secretion system C-terminal sorting domain-containing protein</fullName>
    </submittedName>
</protein>
<dbReference type="RefSeq" id="WP_092467474.1">
    <property type="nucleotide sequence ID" value="NZ_FNCZ01000003.1"/>
</dbReference>
<evidence type="ECO:0000313" key="4">
    <source>
        <dbReference type="EMBL" id="SDH55016.1"/>
    </source>
</evidence>
<dbReference type="SUPFAM" id="SSF69318">
    <property type="entry name" value="Integrin alpha N-terminal domain"/>
    <property type="match status" value="1"/>
</dbReference>
<dbReference type="NCBIfam" id="TIGR04183">
    <property type="entry name" value="Por_Secre_tail"/>
    <property type="match status" value="1"/>
</dbReference>
<dbReference type="EMBL" id="FNCZ01000003">
    <property type="protein sequence ID" value="SDH55016.1"/>
    <property type="molecule type" value="Genomic_DNA"/>
</dbReference>
<reference evidence="5" key="1">
    <citation type="submission" date="2016-10" db="EMBL/GenBank/DDBJ databases">
        <authorList>
            <person name="Varghese N."/>
            <person name="Submissions S."/>
        </authorList>
    </citation>
    <scope>NUCLEOTIDE SEQUENCE [LARGE SCALE GENOMIC DNA]</scope>
    <source>
        <strain evidence="5">DSM 15363</strain>
    </source>
</reference>
<proteinExistence type="predicted"/>
<keyword evidence="5" id="KW-1185">Reference proteome</keyword>
<evidence type="ECO:0000256" key="1">
    <source>
        <dbReference type="ARBA" id="ARBA00022729"/>
    </source>
</evidence>
<keyword evidence="1 2" id="KW-0732">Signal</keyword>
<dbReference type="Pfam" id="PF13517">
    <property type="entry name" value="FG-GAP_3"/>
    <property type="match status" value="3"/>
</dbReference>
<dbReference type="Pfam" id="PF18962">
    <property type="entry name" value="Por_Secre_tail"/>
    <property type="match status" value="1"/>
</dbReference>
<dbReference type="InterPro" id="IPR013517">
    <property type="entry name" value="FG-GAP"/>
</dbReference>
<feature type="domain" description="Secretion system C-terminal sorting" evidence="3">
    <location>
        <begin position="410"/>
        <end position="472"/>
    </location>
</feature>
<feature type="chain" id="PRO_5011614979" evidence="2">
    <location>
        <begin position="21"/>
        <end position="476"/>
    </location>
</feature>
<organism evidence="4 5">
    <name type="scientific">Winogradskyella thalassocola</name>
    <dbReference type="NCBI Taxonomy" id="262004"/>
    <lineage>
        <taxon>Bacteria</taxon>
        <taxon>Pseudomonadati</taxon>
        <taxon>Bacteroidota</taxon>
        <taxon>Flavobacteriia</taxon>
        <taxon>Flavobacteriales</taxon>
        <taxon>Flavobacteriaceae</taxon>
        <taxon>Winogradskyella</taxon>
    </lineage>
</organism>
<dbReference type="InterPro" id="IPR026444">
    <property type="entry name" value="Secre_tail"/>
</dbReference>
<evidence type="ECO:0000256" key="2">
    <source>
        <dbReference type="SAM" id="SignalP"/>
    </source>
</evidence>
<accession>A0A1G8DBD5</accession>